<organism evidence="10 11">
    <name type="scientific">Solanum tuberosum</name>
    <name type="common">Potato</name>
    <dbReference type="NCBI Taxonomy" id="4113"/>
    <lineage>
        <taxon>Eukaryota</taxon>
        <taxon>Viridiplantae</taxon>
        <taxon>Streptophyta</taxon>
        <taxon>Embryophyta</taxon>
        <taxon>Tracheophyta</taxon>
        <taxon>Spermatophyta</taxon>
        <taxon>Magnoliopsida</taxon>
        <taxon>eudicotyledons</taxon>
        <taxon>Gunneridae</taxon>
        <taxon>Pentapetalae</taxon>
        <taxon>asterids</taxon>
        <taxon>lamiids</taxon>
        <taxon>Solanales</taxon>
        <taxon>Solanaceae</taxon>
        <taxon>Solanoideae</taxon>
        <taxon>Solaneae</taxon>
        <taxon>Solanum</taxon>
    </lineage>
</organism>
<dbReference type="PANTHER" id="PTHR19338">
    <property type="entry name" value="TRANSLOCASE OF INNER MITOCHONDRIAL MEMBRANE 13 HOMOLOG"/>
    <property type="match status" value="1"/>
</dbReference>
<dbReference type="OMA" id="FDCHELE"/>
<dbReference type="InParanoid" id="M1CJS7"/>
<keyword evidence="11" id="KW-1185">Reference proteome</keyword>
<keyword evidence="2" id="KW-0433">Leucine-rich repeat</keyword>
<evidence type="ECO:0000256" key="7">
    <source>
        <dbReference type="SAM" id="Coils"/>
    </source>
</evidence>
<reference evidence="10" key="2">
    <citation type="submission" date="2015-06" db="UniProtKB">
        <authorList>
            <consortium name="EnsemblPlants"/>
        </authorList>
    </citation>
    <scope>IDENTIFICATION</scope>
    <source>
        <strain evidence="10">DM1-3 516 R44</strain>
    </source>
</reference>
<dbReference type="InterPro" id="IPR002182">
    <property type="entry name" value="NB-ARC"/>
</dbReference>
<dbReference type="GO" id="GO:0005524">
    <property type="term" value="F:ATP binding"/>
    <property type="evidence" value="ECO:0007669"/>
    <property type="project" value="UniProtKB-KW"/>
</dbReference>
<evidence type="ECO:0000256" key="4">
    <source>
        <dbReference type="ARBA" id="ARBA00022741"/>
    </source>
</evidence>
<sequence length="305" mass="34450">MAVVNFLVENLLQLLTENVKLIGSAKGGLDNLLKVAQQLKAFLDDAAKYGYTNSEQWKVLVIEIHKTVHRAEDAIDKFLVQAKLHQDRNTMERIFHWPSLLIKVKNLAAEIKGINDQVKELRSSNQALQATPVLELPKKGEVTQGPSLENDAVVGFDKEANTVIQRLVEGPMDSVDIIPVVGMLGLGKTTLARKIYNDSKLTYEFYSIVWVYVKDHLNDDVDALAKAIGGYIKKGGRCLIVLEDVWEDEVIDHVMKVFAENKKGHRIMMTTRDSRVAKFANLEPHELKFLKKEETFELLVLAFKI</sequence>
<evidence type="ECO:0000256" key="5">
    <source>
        <dbReference type="ARBA" id="ARBA00022821"/>
    </source>
</evidence>
<keyword evidence="3" id="KW-0677">Repeat</keyword>
<evidence type="ECO:0000259" key="8">
    <source>
        <dbReference type="Pfam" id="PF00931"/>
    </source>
</evidence>
<protein>
    <submittedName>
        <fullName evidence="10">NRC1</fullName>
    </submittedName>
</protein>
<dbReference type="STRING" id="4113.M1CJS7"/>
<reference evidence="11" key="1">
    <citation type="journal article" date="2011" name="Nature">
        <title>Genome sequence and analysis of the tuber crop potato.</title>
        <authorList>
            <consortium name="The Potato Genome Sequencing Consortium"/>
        </authorList>
    </citation>
    <scope>NUCLEOTIDE SEQUENCE [LARGE SCALE GENOMIC DNA]</scope>
    <source>
        <strain evidence="11">cv. DM1-3 516 R44</strain>
    </source>
</reference>
<dbReference type="InterPro" id="IPR027417">
    <property type="entry name" value="P-loop_NTPase"/>
</dbReference>
<evidence type="ECO:0000256" key="1">
    <source>
        <dbReference type="ARBA" id="ARBA00008894"/>
    </source>
</evidence>
<dbReference type="Gramene" id="PGSC0003DMT400069009">
    <property type="protein sequence ID" value="PGSC0003DMT400069009"/>
    <property type="gene ID" value="PGSC0003DMG401026842"/>
</dbReference>
<keyword evidence="5" id="KW-0611">Plant defense</keyword>
<dbReference type="Gene3D" id="1.20.5.4130">
    <property type="match status" value="1"/>
</dbReference>
<evidence type="ECO:0000259" key="9">
    <source>
        <dbReference type="Pfam" id="PF18052"/>
    </source>
</evidence>
<evidence type="ECO:0000313" key="10">
    <source>
        <dbReference type="EnsemblPlants" id="PGSC0003DMT400069009"/>
    </source>
</evidence>
<dbReference type="PANTHER" id="PTHR19338:SF62">
    <property type="entry name" value="DISEASE RESISTANCE PROTEIN RGA2-LIKE"/>
    <property type="match status" value="1"/>
</dbReference>
<name>M1CJS7_SOLTU</name>
<accession>M1CJS7</accession>
<feature type="domain" description="NB-ARC" evidence="8">
    <location>
        <begin position="223"/>
        <end position="299"/>
    </location>
</feature>
<dbReference type="SUPFAM" id="SSF52540">
    <property type="entry name" value="P-loop containing nucleoside triphosphate hydrolases"/>
    <property type="match status" value="1"/>
</dbReference>
<dbReference type="EnsemblPlants" id="PGSC0003DMT400069009">
    <property type="protein sequence ID" value="PGSC0003DMT400069009"/>
    <property type="gene ID" value="PGSC0003DMG401026842"/>
</dbReference>
<dbReference type="Pfam" id="PF00931">
    <property type="entry name" value="NB-ARC"/>
    <property type="match status" value="2"/>
</dbReference>
<dbReference type="CDD" id="cd14798">
    <property type="entry name" value="RX-CC_like"/>
    <property type="match status" value="1"/>
</dbReference>
<dbReference type="eggNOG" id="KOG4658">
    <property type="taxonomic scope" value="Eukaryota"/>
</dbReference>
<evidence type="ECO:0000313" key="11">
    <source>
        <dbReference type="Proteomes" id="UP000011115"/>
    </source>
</evidence>
<keyword evidence="4" id="KW-0547">Nucleotide-binding</keyword>
<dbReference type="PaxDb" id="4113-PGSC0003DMT400069009"/>
<feature type="coiled-coil region" evidence="7">
    <location>
        <begin position="104"/>
        <end position="131"/>
    </location>
</feature>
<dbReference type="InterPro" id="IPR041118">
    <property type="entry name" value="Rx_N"/>
</dbReference>
<dbReference type="InterPro" id="IPR038005">
    <property type="entry name" value="RX-like_CC"/>
</dbReference>
<evidence type="ECO:0000256" key="3">
    <source>
        <dbReference type="ARBA" id="ARBA00022737"/>
    </source>
</evidence>
<comment type="similarity">
    <text evidence="1">Belongs to the disease resistance NB-LRR family.</text>
</comment>
<dbReference type="Proteomes" id="UP000011115">
    <property type="component" value="Unassembled WGS sequence"/>
</dbReference>
<proteinExistence type="inferred from homology"/>
<evidence type="ECO:0000256" key="6">
    <source>
        <dbReference type="ARBA" id="ARBA00022840"/>
    </source>
</evidence>
<feature type="domain" description="NB-ARC" evidence="8">
    <location>
        <begin position="157"/>
        <end position="214"/>
    </location>
</feature>
<evidence type="ECO:0000256" key="2">
    <source>
        <dbReference type="ARBA" id="ARBA00022614"/>
    </source>
</evidence>
<feature type="domain" description="Disease resistance N-terminal" evidence="9">
    <location>
        <begin position="3"/>
        <end position="89"/>
    </location>
</feature>
<keyword evidence="7" id="KW-0175">Coiled coil</keyword>
<keyword evidence="6" id="KW-0067">ATP-binding</keyword>
<dbReference type="GO" id="GO:0006952">
    <property type="term" value="P:defense response"/>
    <property type="evidence" value="ECO:0007669"/>
    <property type="project" value="UniProtKB-KW"/>
</dbReference>
<dbReference type="Gene3D" id="3.40.50.300">
    <property type="entry name" value="P-loop containing nucleotide triphosphate hydrolases"/>
    <property type="match status" value="1"/>
</dbReference>
<dbReference type="Pfam" id="PF18052">
    <property type="entry name" value="Rx_N"/>
    <property type="match status" value="1"/>
</dbReference>
<dbReference type="HOGENOM" id="CLU_000837_9_2_1"/>
<dbReference type="AlphaFoldDB" id="M1CJS7"/>
<dbReference type="GO" id="GO:0043531">
    <property type="term" value="F:ADP binding"/>
    <property type="evidence" value="ECO:0007669"/>
    <property type="project" value="InterPro"/>
</dbReference>